<evidence type="ECO:0000256" key="5">
    <source>
        <dbReference type="ARBA" id="ARBA00022806"/>
    </source>
</evidence>
<dbReference type="Pfam" id="PF00270">
    <property type="entry name" value="DEAD"/>
    <property type="match status" value="1"/>
</dbReference>
<evidence type="ECO:0000256" key="8">
    <source>
        <dbReference type="SAM" id="MobiDB-lite"/>
    </source>
</evidence>
<accession>A0AAV4RZW3</accession>
<dbReference type="SMART" id="SM00490">
    <property type="entry name" value="HELICc"/>
    <property type="match status" value="1"/>
</dbReference>
<dbReference type="Gene3D" id="3.40.50.300">
    <property type="entry name" value="P-loop containing nucleotide triphosphate hydrolases"/>
    <property type="match status" value="3"/>
</dbReference>
<dbReference type="Proteomes" id="UP001054837">
    <property type="component" value="Unassembled WGS sequence"/>
</dbReference>
<comment type="catalytic activity">
    <reaction evidence="7">
        <text>ATP + H2O = ADP + phosphate + H(+)</text>
        <dbReference type="Rhea" id="RHEA:13065"/>
        <dbReference type="ChEBI" id="CHEBI:15377"/>
        <dbReference type="ChEBI" id="CHEBI:15378"/>
        <dbReference type="ChEBI" id="CHEBI:30616"/>
        <dbReference type="ChEBI" id="CHEBI:43474"/>
        <dbReference type="ChEBI" id="CHEBI:456216"/>
        <dbReference type="EC" id="3.6.4.13"/>
    </reaction>
</comment>
<dbReference type="PROSITE" id="PS51194">
    <property type="entry name" value="HELICASE_CTER"/>
    <property type="match status" value="1"/>
</dbReference>
<dbReference type="GO" id="GO:0005524">
    <property type="term" value="F:ATP binding"/>
    <property type="evidence" value="ECO:0007669"/>
    <property type="project" value="UniProtKB-KW"/>
</dbReference>
<organism evidence="11 12">
    <name type="scientific">Caerostris darwini</name>
    <dbReference type="NCBI Taxonomy" id="1538125"/>
    <lineage>
        <taxon>Eukaryota</taxon>
        <taxon>Metazoa</taxon>
        <taxon>Ecdysozoa</taxon>
        <taxon>Arthropoda</taxon>
        <taxon>Chelicerata</taxon>
        <taxon>Arachnida</taxon>
        <taxon>Araneae</taxon>
        <taxon>Araneomorphae</taxon>
        <taxon>Entelegynae</taxon>
        <taxon>Araneoidea</taxon>
        <taxon>Araneidae</taxon>
        <taxon>Caerostris</taxon>
    </lineage>
</organism>
<evidence type="ECO:0000256" key="6">
    <source>
        <dbReference type="ARBA" id="ARBA00022840"/>
    </source>
</evidence>
<dbReference type="GO" id="GO:0000462">
    <property type="term" value="P:maturation of SSU-rRNA from tricistronic rRNA transcript (SSU-rRNA, 5.8S rRNA, LSU-rRNA)"/>
    <property type="evidence" value="ECO:0007669"/>
    <property type="project" value="TreeGrafter"/>
</dbReference>
<evidence type="ECO:0000256" key="1">
    <source>
        <dbReference type="ARBA" id="ARBA00008792"/>
    </source>
</evidence>
<dbReference type="Pfam" id="PF14529">
    <property type="entry name" value="Exo_endo_phos_2"/>
    <property type="match status" value="1"/>
</dbReference>
<dbReference type="InterPro" id="IPR003593">
    <property type="entry name" value="AAA+_ATPase"/>
</dbReference>
<dbReference type="InterPro" id="IPR005135">
    <property type="entry name" value="Endo/exonuclease/phosphatase"/>
</dbReference>
<gene>
    <name evidence="11" type="primary">DHX37</name>
    <name evidence="11" type="ORF">CDAR_600221</name>
</gene>
<evidence type="ECO:0000256" key="7">
    <source>
        <dbReference type="ARBA" id="ARBA00047984"/>
    </source>
</evidence>
<comment type="caution">
    <text evidence="11">The sequence shown here is derived from an EMBL/GenBank/DDBJ whole genome shotgun (WGS) entry which is preliminary data.</text>
</comment>
<sequence length="822" mass="93161">MEEIMLDLKVDKNKYDKSNPLVLSGTKAKSPKTSKKVPPVARPMSNNKKKKLQKVLERKKKILSRAELLQSLKKVQAKNEELERLISTSKMQTCGLKKISDSVKRPLKICPNKGANKRCKLDLSESSDEESSSCSETSDSDSDNNLPDLNDQVIFGSYTENVEQEEKKEKSSQTDNKSKISETNKNVNLSIEKEVTDNIKQKEKTQQKPAVFVNVNRKPEIQALREALPIYGEEQAIIEAIKENPVVLIHGETGSGKTTQVPQFLYEAGFTQTGKKIGITEPRRIAAMSMSARVGEELNMPEKVSYHIRYQKNTTKKTEIKFMTDGVLLRELRRDFFLTKYSVIIIDEAHERSVFSDVLIGLLSRIIRLREKKNDPLKLIIMSATICVEDFMENRNLFKDPPFLIRVESRQYRVQVHFNLRTPEDYVECAFSKICKIHSKLPAGAILVFLTGEREIHRLCKLLRETFPFPENQRGISTVEERETPSASNASKRKRKKKFDGTNAFVLPAKIDLDTYSIEPLESEELQYHQSDDENNINTEITVINEYNAEIPLHVLPLYSFLPLKEQKKVFLPPPEGSRLCVVSTNVAETSITIPGLKYVVDSGKEKTRVFSKNGGLSKFEVIWCSKSSANQRAGRCGRTEGGHCYRLYSSAVFDNEFKNFSVPEIQRVPVDDVVLQIKALGLNRVVTFPFPSPPDQEALKAAERRLVWLEALEKPDESDKSNLLNGSTICIGDLNAKHTVWGCSSDNTRGCDLFNLIDDKGFLFLNDGTPTPSFSYNAREALDVSFVSPDIHPSYNWSVLDNIESDHLTALIEFNKRQYVA</sequence>
<evidence type="ECO:0000256" key="2">
    <source>
        <dbReference type="ARBA" id="ARBA00012552"/>
    </source>
</evidence>
<dbReference type="InterPro" id="IPR036691">
    <property type="entry name" value="Endo/exonu/phosph_ase_sf"/>
</dbReference>
<dbReference type="SMART" id="SM00487">
    <property type="entry name" value="DEXDc"/>
    <property type="match status" value="1"/>
</dbReference>
<dbReference type="SMART" id="SM00382">
    <property type="entry name" value="AAA"/>
    <property type="match status" value="1"/>
</dbReference>
<feature type="domain" description="Helicase C-terminal" evidence="10">
    <location>
        <begin position="433"/>
        <end position="682"/>
    </location>
</feature>
<keyword evidence="4" id="KW-0378">Hydrolase</keyword>
<dbReference type="GO" id="GO:0003724">
    <property type="term" value="F:RNA helicase activity"/>
    <property type="evidence" value="ECO:0007669"/>
    <property type="project" value="UniProtKB-EC"/>
</dbReference>
<dbReference type="FunFam" id="3.40.50.300:FF:000637">
    <property type="entry name" value="ATP-dependent RNA helicase DHX37/DHR1"/>
    <property type="match status" value="1"/>
</dbReference>
<dbReference type="InterPro" id="IPR027417">
    <property type="entry name" value="P-loop_NTPase"/>
</dbReference>
<dbReference type="SUPFAM" id="SSF52540">
    <property type="entry name" value="P-loop containing nucleoside triphosphate hydrolases"/>
    <property type="match status" value="1"/>
</dbReference>
<dbReference type="GO" id="GO:0005730">
    <property type="term" value="C:nucleolus"/>
    <property type="evidence" value="ECO:0007669"/>
    <property type="project" value="TreeGrafter"/>
</dbReference>
<dbReference type="EC" id="3.6.4.13" evidence="2"/>
<dbReference type="GO" id="GO:0003723">
    <property type="term" value="F:RNA binding"/>
    <property type="evidence" value="ECO:0007669"/>
    <property type="project" value="TreeGrafter"/>
</dbReference>
<dbReference type="GO" id="GO:0016787">
    <property type="term" value="F:hydrolase activity"/>
    <property type="evidence" value="ECO:0007669"/>
    <property type="project" value="UniProtKB-KW"/>
</dbReference>
<evidence type="ECO:0000256" key="4">
    <source>
        <dbReference type="ARBA" id="ARBA00022801"/>
    </source>
</evidence>
<name>A0AAV4RZW3_9ARAC</name>
<evidence type="ECO:0000313" key="12">
    <source>
        <dbReference type="Proteomes" id="UP001054837"/>
    </source>
</evidence>
<feature type="region of interest" description="Disordered" evidence="8">
    <location>
        <begin position="105"/>
        <end position="185"/>
    </location>
</feature>
<reference evidence="11 12" key="1">
    <citation type="submission" date="2021-06" db="EMBL/GenBank/DDBJ databases">
        <title>Caerostris darwini draft genome.</title>
        <authorList>
            <person name="Kono N."/>
            <person name="Arakawa K."/>
        </authorList>
    </citation>
    <scope>NUCLEOTIDE SEQUENCE [LARGE SCALE GENOMIC DNA]</scope>
</reference>
<dbReference type="InterPro" id="IPR014001">
    <property type="entry name" value="Helicase_ATP-bd"/>
</dbReference>
<feature type="domain" description="Helicase ATP-binding" evidence="9">
    <location>
        <begin position="238"/>
        <end position="404"/>
    </location>
</feature>
<keyword evidence="3" id="KW-0547">Nucleotide-binding</keyword>
<keyword evidence="5 11" id="KW-0347">Helicase</keyword>
<keyword evidence="6" id="KW-0067">ATP-binding</keyword>
<keyword evidence="12" id="KW-1185">Reference proteome</keyword>
<evidence type="ECO:0000256" key="3">
    <source>
        <dbReference type="ARBA" id="ARBA00022741"/>
    </source>
</evidence>
<feature type="compositionally biased region" description="Low complexity" evidence="8">
    <location>
        <begin position="132"/>
        <end position="151"/>
    </location>
</feature>
<dbReference type="CDD" id="cd18791">
    <property type="entry name" value="SF2_C_RHA"/>
    <property type="match status" value="1"/>
</dbReference>
<evidence type="ECO:0000313" key="11">
    <source>
        <dbReference type="EMBL" id="GIY25835.1"/>
    </source>
</evidence>
<evidence type="ECO:0000259" key="9">
    <source>
        <dbReference type="PROSITE" id="PS51192"/>
    </source>
</evidence>
<dbReference type="AlphaFoldDB" id="A0AAV4RZW3"/>
<dbReference type="InterPro" id="IPR011545">
    <property type="entry name" value="DEAD/DEAH_box_helicase_dom"/>
</dbReference>
<evidence type="ECO:0000259" key="10">
    <source>
        <dbReference type="PROSITE" id="PS51194"/>
    </source>
</evidence>
<dbReference type="SUPFAM" id="SSF56219">
    <property type="entry name" value="DNase I-like"/>
    <property type="match status" value="1"/>
</dbReference>
<dbReference type="PROSITE" id="PS51192">
    <property type="entry name" value="HELICASE_ATP_BIND_1"/>
    <property type="match status" value="1"/>
</dbReference>
<dbReference type="PROSITE" id="PS00690">
    <property type="entry name" value="DEAH_ATP_HELICASE"/>
    <property type="match status" value="1"/>
</dbReference>
<dbReference type="InterPro" id="IPR001650">
    <property type="entry name" value="Helicase_C-like"/>
</dbReference>
<dbReference type="InterPro" id="IPR002464">
    <property type="entry name" value="DNA/RNA_helicase_DEAH_CS"/>
</dbReference>
<comment type="similarity">
    <text evidence="1">Belongs to the DEAD box helicase family. DEAH subfamily.</text>
</comment>
<dbReference type="Pfam" id="PF00271">
    <property type="entry name" value="Helicase_C"/>
    <property type="match status" value="1"/>
</dbReference>
<proteinExistence type="inferred from homology"/>
<feature type="region of interest" description="Disordered" evidence="8">
    <location>
        <begin position="474"/>
        <end position="496"/>
    </location>
</feature>
<feature type="region of interest" description="Disordered" evidence="8">
    <location>
        <begin position="17"/>
        <end position="53"/>
    </location>
</feature>
<dbReference type="PANTHER" id="PTHR18934:SF99">
    <property type="entry name" value="ATP-DEPENDENT RNA HELICASE DHX37-RELATED"/>
    <property type="match status" value="1"/>
</dbReference>
<dbReference type="PANTHER" id="PTHR18934">
    <property type="entry name" value="ATP-DEPENDENT RNA HELICASE"/>
    <property type="match status" value="1"/>
</dbReference>
<feature type="compositionally biased region" description="Basic and acidic residues" evidence="8">
    <location>
        <begin position="164"/>
        <end position="182"/>
    </location>
</feature>
<protein>
    <recommendedName>
        <fullName evidence="2">RNA helicase</fullName>
        <ecNumber evidence="2">3.6.4.13</ecNumber>
    </recommendedName>
</protein>
<dbReference type="EMBL" id="BPLQ01006857">
    <property type="protein sequence ID" value="GIY25835.1"/>
    <property type="molecule type" value="Genomic_DNA"/>
</dbReference>
<dbReference type="Gene3D" id="3.60.10.10">
    <property type="entry name" value="Endonuclease/exonuclease/phosphatase"/>
    <property type="match status" value="1"/>
</dbReference>